<dbReference type="EnsemblMetazoa" id="XM_019994501.1">
    <property type="protein sequence ID" value="XP_019850060.1"/>
    <property type="gene ID" value="LOC109580916"/>
</dbReference>
<dbReference type="InParanoid" id="A0A1X7V934"/>
<organism evidence="2">
    <name type="scientific">Amphimedon queenslandica</name>
    <name type="common">Sponge</name>
    <dbReference type="NCBI Taxonomy" id="400682"/>
    <lineage>
        <taxon>Eukaryota</taxon>
        <taxon>Metazoa</taxon>
        <taxon>Porifera</taxon>
        <taxon>Demospongiae</taxon>
        <taxon>Heteroscleromorpha</taxon>
        <taxon>Haplosclerida</taxon>
        <taxon>Niphatidae</taxon>
        <taxon>Amphimedon</taxon>
    </lineage>
</organism>
<gene>
    <name evidence="2" type="primary">109580916</name>
</gene>
<dbReference type="KEGG" id="aqu:109580916"/>
<keyword evidence="3" id="KW-1185">Reference proteome</keyword>
<name>A0A1X7V934_AMPQE</name>
<protein>
    <submittedName>
        <fullName evidence="2">Uncharacterized protein</fullName>
    </submittedName>
</protein>
<feature type="region of interest" description="Disordered" evidence="1">
    <location>
        <begin position="152"/>
        <end position="172"/>
    </location>
</feature>
<reference evidence="2" key="2">
    <citation type="submission" date="2017-05" db="UniProtKB">
        <authorList>
            <consortium name="EnsemblMetazoa"/>
        </authorList>
    </citation>
    <scope>IDENTIFICATION</scope>
</reference>
<dbReference type="AlphaFoldDB" id="A0A1X7V934"/>
<feature type="region of interest" description="Disordered" evidence="1">
    <location>
        <begin position="223"/>
        <end position="242"/>
    </location>
</feature>
<feature type="compositionally biased region" description="Low complexity" evidence="1">
    <location>
        <begin position="161"/>
        <end position="171"/>
    </location>
</feature>
<evidence type="ECO:0000256" key="1">
    <source>
        <dbReference type="SAM" id="MobiDB-lite"/>
    </source>
</evidence>
<dbReference type="EnsemblMetazoa" id="Aqu2.1.36516_001">
    <property type="protein sequence ID" value="Aqu2.1.36516_001"/>
    <property type="gene ID" value="Aqu2.1.36516"/>
</dbReference>
<evidence type="ECO:0000313" key="3">
    <source>
        <dbReference type="Proteomes" id="UP000007879"/>
    </source>
</evidence>
<proteinExistence type="predicted"/>
<evidence type="ECO:0000313" key="2">
    <source>
        <dbReference type="EnsemblMetazoa" id="Aqu2.1.36516_001"/>
    </source>
</evidence>
<accession>A0A1X7V934</accession>
<sequence>MASSKMATPNRHYIKEDRSCLAASVERPPVLCKRQRNEEISEDEDDGYCHVKRFLSEEQMASRLEHLQLATPPYSMPTYAADEFLNQAPSNEYCFANDWNYVSCENNHVTQLELFNQSNLFISLNSEGNNVATQDMATPLDYEFEATPTDDVSLFDEENGSDSSDNSTTPPQLWIAPEVKSILKNSSNQSMNLLPPVVVNEINRPCTALVLYKEPDHIRHHVWKRHNSQSSDTEENNSSDVYEERIKTSAIITEDDEMEL</sequence>
<reference evidence="3" key="1">
    <citation type="journal article" date="2010" name="Nature">
        <title>The Amphimedon queenslandica genome and the evolution of animal complexity.</title>
        <authorList>
            <person name="Srivastava M."/>
            <person name="Simakov O."/>
            <person name="Chapman J."/>
            <person name="Fahey B."/>
            <person name="Gauthier M.E."/>
            <person name="Mitros T."/>
            <person name="Richards G.S."/>
            <person name="Conaco C."/>
            <person name="Dacre M."/>
            <person name="Hellsten U."/>
            <person name="Larroux C."/>
            <person name="Putnam N.H."/>
            <person name="Stanke M."/>
            <person name="Adamska M."/>
            <person name="Darling A."/>
            <person name="Degnan S.M."/>
            <person name="Oakley T.H."/>
            <person name="Plachetzki D.C."/>
            <person name="Zhai Y."/>
            <person name="Adamski M."/>
            <person name="Calcino A."/>
            <person name="Cummins S.F."/>
            <person name="Goodstein D.M."/>
            <person name="Harris C."/>
            <person name="Jackson D.J."/>
            <person name="Leys S.P."/>
            <person name="Shu S."/>
            <person name="Woodcroft B.J."/>
            <person name="Vervoort M."/>
            <person name="Kosik K.S."/>
            <person name="Manning G."/>
            <person name="Degnan B.M."/>
            <person name="Rokhsar D.S."/>
        </authorList>
    </citation>
    <scope>NUCLEOTIDE SEQUENCE [LARGE SCALE GENOMIC DNA]</scope>
</reference>
<dbReference type="Proteomes" id="UP000007879">
    <property type="component" value="Unassembled WGS sequence"/>
</dbReference>